<dbReference type="GO" id="GO:0005886">
    <property type="term" value="C:plasma membrane"/>
    <property type="evidence" value="ECO:0007669"/>
    <property type="project" value="UniProtKB-SubCell"/>
</dbReference>
<dbReference type="InterPro" id="IPR014522">
    <property type="entry name" value="ArtA"/>
</dbReference>
<feature type="transmembrane region" description="Helical" evidence="10">
    <location>
        <begin position="174"/>
        <end position="197"/>
    </location>
</feature>
<dbReference type="AlphaFoldDB" id="A0A1G7LTM7"/>
<dbReference type="STRING" id="660518.SAMN05216218_1075"/>
<evidence type="ECO:0000313" key="12">
    <source>
        <dbReference type="Proteomes" id="UP000199076"/>
    </source>
</evidence>
<feature type="transmembrane region" description="Helical" evidence="10">
    <location>
        <begin position="209"/>
        <end position="231"/>
    </location>
</feature>
<feature type="transmembrane region" description="Helical" evidence="10">
    <location>
        <begin position="72"/>
        <end position="92"/>
    </location>
</feature>
<dbReference type="EMBL" id="FNBK01000007">
    <property type="protein sequence ID" value="SDF52339.1"/>
    <property type="molecule type" value="Genomic_DNA"/>
</dbReference>
<feature type="transmembrane region" description="Helical" evidence="10">
    <location>
        <begin position="19"/>
        <end position="36"/>
    </location>
</feature>
<evidence type="ECO:0000256" key="1">
    <source>
        <dbReference type="ARBA" id="ARBA00004651"/>
    </source>
</evidence>
<organism evidence="11 12">
    <name type="scientific">Halorientalis regularis</name>
    <dbReference type="NCBI Taxonomy" id="660518"/>
    <lineage>
        <taxon>Archaea</taxon>
        <taxon>Methanobacteriati</taxon>
        <taxon>Methanobacteriota</taxon>
        <taxon>Stenosarchaea group</taxon>
        <taxon>Halobacteria</taxon>
        <taxon>Halobacteriales</taxon>
        <taxon>Haloarculaceae</taxon>
        <taxon>Halorientalis</taxon>
    </lineage>
</organism>
<dbReference type="InterPro" id="IPR026392">
    <property type="entry name" value="Exo/Archaeosortase_dom"/>
</dbReference>
<protein>
    <submittedName>
        <fullName evidence="11">Archaeosortase A, PGF-CTERM-specific</fullName>
    </submittedName>
</protein>
<dbReference type="Pfam" id="PF09721">
    <property type="entry name" value="Exosortase_EpsH"/>
    <property type="match status" value="1"/>
</dbReference>
<dbReference type="InterPro" id="IPR019127">
    <property type="entry name" value="Exosortase"/>
</dbReference>
<evidence type="ECO:0000256" key="4">
    <source>
        <dbReference type="ARBA" id="ARBA00022692"/>
    </source>
</evidence>
<feature type="transmembrane region" description="Helical" evidence="10">
    <location>
        <begin position="266"/>
        <end position="284"/>
    </location>
</feature>
<evidence type="ECO:0000256" key="7">
    <source>
        <dbReference type="ARBA" id="ARBA00023136"/>
    </source>
</evidence>
<name>A0A1G7LTM7_9EURY</name>
<evidence type="ECO:0000256" key="8">
    <source>
        <dbReference type="PIRSR" id="PIRSR025737-1"/>
    </source>
</evidence>
<dbReference type="RefSeq" id="WP_092691435.1">
    <property type="nucleotide sequence ID" value="NZ_FNBK01000007.1"/>
</dbReference>
<gene>
    <name evidence="11" type="ORF">SAMN05216218_1075</name>
</gene>
<evidence type="ECO:0000256" key="6">
    <source>
        <dbReference type="ARBA" id="ARBA00022989"/>
    </source>
</evidence>
<feature type="active site" description="Proton donor" evidence="8">
    <location>
        <position position="223"/>
    </location>
</feature>
<keyword evidence="7 10" id="KW-0472">Membrane</keyword>
<keyword evidence="12" id="KW-1185">Reference proteome</keyword>
<reference evidence="12" key="1">
    <citation type="submission" date="2016-10" db="EMBL/GenBank/DDBJ databases">
        <authorList>
            <person name="Varghese N."/>
            <person name="Submissions S."/>
        </authorList>
    </citation>
    <scope>NUCLEOTIDE SEQUENCE [LARGE SCALE GENOMIC DNA]</scope>
    <source>
        <strain evidence="12">IBRC-M 10760</strain>
    </source>
</reference>
<feature type="active site" description="Acyl-thioester intermediate" evidence="8">
    <location>
        <position position="182"/>
    </location>
</feature>
<dbReference type="GO" id="GO:0006508">
    <property type="term" value="P:proteolysis"/>
    <property type="evidence" value="ECO:0007669"/>
    <property type="project" value="UniProtKB-KW"/>
</dbReference>
<keyword evidence="5" id="KW-0378">Hydrolase</keyword>
<proteinExistence type="predicted"/>
<evidence type="ECO:0000256" key="9">
    <source>
        <dbReference type="PIRSR" id="PIRSR025737-2"/>
    </source>
</evidence>
<dbReference type="OrthoDB" id="200496at2157"/>
<feature type="site" description="Transition state stabilizer" evidence="9">
    <location>
        <position position="265"/>
    </location>
</feature>
<keyword evidence="2" id="KW-1003">Cell membrane</keyword>
<dbReference type="NCBIfam" id="TIGR04125">
    <property type="entry name" value="exosort_PGF_TRM"/>
    <property type="match status" value="1"/>
</dbReference>
<comment type="subcellular location">
    <subcellularLocation>
        <location evidence="1">Cell membrane</location>
        <topology evidence="1">Multi-pass membrane protein</topology>
    </subcellularLocation>
</comment>
<sequence>MIETVLGVLEWFTQWSDPLAWLVVATFAAGAVLDWYDLHRDVARTVTVAAWGLFAFFWFTQIYHFAFVQKSIVEGIGTLIAVPGCLYVALLLRRGRDSLFVLSRAIAVMGAVFLPFEAILVLQEVLIEMVTRQTEFLMSLLGYQPGVVLGSAIDSSHEPFRNTFVFNPEPGYRITYTIIIACTGIGSMAIFVGLIAAVRAPLRRKFRALAISIPVIYALNLVRNVFIGLSFGNMKMQLVPELTASVFAFDLAADPGLVSYYWADRILAQSGSVLALVAITWLVVRELPEVLIVIEDLLYMATGSEYDLRGALGAAPVRADGE</sequence>
<dbReference type="NCBIfam" id="TIGR04178">
    <property type="entry name" value="exo_archaeo"/>
    <property type="match status" value="1"/>
</dbReference>
<dbReference type="GO" id="GO:0008233">
    <property type="term" value="F:peptidase activity"/>
    <property type="evidence" value="ECO:0007669"/>
    <property type="project" value="UniProtKB-KW"/>
</dbReference>
<keyword evidence="4 10" id="KW-0812">Transmembrane</keyword>
<dbReference type="Proteomes" id="UP000199076">
    <property type="component" value="Unassembled WGS sequence"/>
</dbReference>
<evidence type="ECO:0000256" key="2">
    <source>
        <dbReference type="ARBA" id="ARBA00022475"/>
    </source>
</evidence>
<evidence type="ECO:0000313" key="11">
    <source>
        <dbReference type="EMBL" id="SDF52339.1"/>
    </source>
</evidence>
<keyword evidence="6 10" id="KW-1133">Transmembrane helix</keyword>
<evidence type="ECO:0000256" key="3">
    <source>
        <dbReference type="ARBA" id="ARBA00022670"/>
    </source>
</evidence>
<evidence type="ECO:0000256" key="5">
    <source>
        <dbReference type="ARBA" id="ARBA00022801"/>
    </source>
</evidence>
<evidence type="ECO:0000256" key="10">
    <source>
        <dbReference type="SAM" id="Phobius"/>
    </source>
</evidence>
<accession>A0A1G7LTM7</accession>
<feature type="transmembrane region" description="Helical" evidence="10">
    <location>
        <begin position="99"/>
        <end position="122"/>
    </location>
</feature>
<feature type="transmembrane region" description="Helical" evidence="10">
    <location>
        <begin position="48"/>
        <end position="66"/>
    </location>
</feature>
<keyword evidence="3" id="KW-0645">Protease</keyword>
<dbReference type="PIRSF" id="PIRSF025737">
    <property type="entry name" value="Cyco1"/>
    <property type="match status" value="1"/>
</dbReference>